<dbReference type="Proteomes" id="UP001177000">
    <property type="component" value="Chromosome"/>
</dbReference>
<evidence type="ECO:0000313" key="1">
    <source>
        <dbReference type="EMBL" id="CAI8931130.1"/>
    </source>
</evidence>
<dbReference type="EMBL" id="OX458335">
    <property type="protein sequence ID" value="CAI8931130.1"/>
    <property type="molecule type" value="Genomic_DNA"/>
</dbReference>
<protein>
    <submittedName>
        <fullName evidence="1">Uncharacterized protein</fullName>
    </submittedName>
</protein>
<dbReference type="AlphaFoldDB" id="A0AAV1BRC3"/>
<evidence type="ECO:0000313" key="2">
    <source>
        <dbReference type="Proteomes" id="UP001177000"/>
    </source>
</evidence>
<reference evidence="1" key="1">
    <citation type="submission" date="2023-03" db="EMBL/GenBank/DDBJ databases">
        <authorList>
            <person name="Pothier F. J."/>
        </authorList>
    </citation>
    <scope>NUCLEOTIDE SEQUENCE</scope>
    <source>
        <strain evidence="1">DAPP-PG 215</strain>
    </source>
</reference>
<dbReference type="RefSeq" id="WP_007245656.1">
    <property type="nucleotide sequence ID" value="NZ_CP166920.2"/>
</dbReference>
<gene>
    <name evidence="1" type="ORF">DAPPPG215_20570</name>
</gene>
<proteinExistence type="predicted"/>
<accession>A0AAV1BRC3</accession>
<name>A0AAV1BRC3_PSEUB</name>
<sequence length="697" mass="78179">MAANWAWYIGQCIKRHDINMAVKVVAVRSGEGWSLLDNPQKLFPKLGEVEVRLHNISAYNPNDWLSFQVAQREPRGKWKASTYRHLMPFLDLQDVGTLEVLRSRLTVDGLKGPSHSGNWVIRYREDRILMLGLIRSSDNRYRMATGGNFNVYAYEPVLLHKVPSDGAEVSLYELKRGEECLEVLDWTADDEYIKRIVRAMAGANDPRADTVIDWLKRYSDEATGQVGASLVDSLAAQQNARSGELAKRLMGDKDLLQELTEALLTDSRLRSRLESETQAIAEQERESIFISLSGELEREFTTLREQRLLEIDSELKLLEASQREALSLQFNQELASNLLVVNDRIAARQVELECEFEEERDNLQRGLDTLIAQRETIIVELETLSTQIEYHQTNLSDLRSLESQAIQEITRLQEDAASIHVPMSVKLESVLRFNPPQIVPVLSAGEMQHAIMNCMLLTAEGKERMSHFFALMLAGEVPVVHGLEAQDFLLTAETLLSSGRSMRLEADPTVITFEDLWLRAGTQLPTSLTHGLEIASGRSPATVFAVIEHAERSGARFWLPALADRARRGELPRRFLICTTVVNDDCDEAQAIRSQAPWIDVTGTITQAGSALALIVFAPTNVRQLDPGERAEDISPAVAAVARVANQLTLVNSLRLARAATEWIHLNPGYQYEQTPAALTEFFINQSGQSGRIKEKS</sequence>
<organism evidence="1 2">
    <name type="scientific">Pseudomonas syringae pv. tomato</name>
    <dbReference type="NCBI Taxonomy" id="323"/>
    <lineage>
        <taxon>Bacteria</taxon>
        <taxon>Pseudomonadati</taxon>
        <taxon>Pseudomonadota</taxon>
        <taxon>Gammaproteobacteria</taxon>
        <taxon>Pseudomonadales</taxon>
        <taxon>Pseudomonadaceae</taxon>
        <taxon>Pseudomonas</taxon>
    </lineage>
</organism>